<evidence type="ECO:0000259" key="6">
    <source>
        <dbReference type="Pfam" id="PF06271"/>
    </source>
</evidence>
<feature type="transmembrane region" description="Helical" evidence="5">
    <location>
        <begin position="56"/>
        <end position="81"/>
    </location>
</feature>
<dbReference type="RefSeq" id="WP_028126893.1">
    <property type="nucleotide sequence ID" value="NZ_PHNE01000006.1"/>
</dbReference>
<dbReference type="STRING" id="1399797.GCA_000518285_01637"/>
<dbReference type="Proteomes" id="UP000237865">
    <property type="component" value="Unassembled WGS sequence"/>
</dbReference>
<name>A0A2S5RA12_9MOLU</name>
<evidence type="ECO:0000256" key="4">
    <source>
        <dbReference type="ARBA" id="ARBA00023136"/>
    </source>
</evidence>
<sequence>MKSQHNKFTKDNTYAEKQYEIANIYRVFFARLFDLFLLAIPFIVVNAVCKPKQGEWIPLIIIVSSSFVFTVIYFIIIPYFLKGNTLGKLLLQIRLKQKGKRKPDLLPLFLRESYFLLIPWLVALIFQIITVLLLQNSDKNSQYTIWILLLLRNVGFIFYGLWLFFVGISIKLQKTQQASIDLKFHIYVVYKEEFKGWVKPNKDKVMTNQDTHVSLKAQPGNLSKEQIEEIQNIEHKGETNE</sequence>
<keyword evidence="8" id="KW-1185">Reference proteome</keyword>
<dbReference type="Pfam" id="PF06271">
    <property type="entry name" value="RDD"/>
    <property type="match status" value="1"/>
</dbReference>
<dbReference type="InterPro" id="IPR010432">
    <property type="entry name" value="RDD"/>
</dbReference>
<reference evidence="7 8" key="1">
    <citation type="submission" date="2017-11" db="EMBL/GenBank/DDBJ databases">
        <title>Genome sequence of Entomoplasma lucivorax PIPN-2 (ATCC 49196).</title>
        <authorList>
            <person name="Lo W.-S."/>
            <person name="Gasparich G.E."/>
            <person name="Kuo C.-H."/>
        </authorList>
    </citation>
    <scope>NUCLEOTIDE SEQUENCE [LARGE SCALE GENOMIC DNA]</scope>
    <source>
        <strain evidence="7 8">PIPN-2</strain>
    </source>
</reference>
<comment type="caution">
    <text evidence="7">The sequence shown here is derived from an EMBL/GenBank/DDBJ whole genome shotgun (WGS) entry which is preliminary data.</text>
</comment>
<feature type="transmembrane region" description="Helical" evidence="5">
    <location>
        <begin position="146"/>
        <end position="170"/>
    </location>
</feature>
<evidence type="ECO:0000313" key="7">
    <source>
        <dbReference type="EMBL" id="PPE04166.1"/>
    </source>
</evidence>
<comment type="subcellular location">
    <subcellularLocation>
        <location evidence="1">Membrane</location>
        <topology evidence="1">Multi-pass membrane protein</topology>
    </subcellularLocation>
</comment>
<accession>A0A2S5RA12</accession>
<gene>
    <name evidence="7" type="ORF">ELUCI_v1c09460</name>
</gene>
<dbReference type="EMBL" id="PHNE01000006">
    <property type="protein sequence ID" value="PPE04166.1"/>
    <property type="molecule type" value="Genomic_DNA"/>
</dbReference>
<dbReference type="AlphaFoldDB" id="A0A2S5RA12"/>
<feature type="domain" description="RDD" evidence="6">
    <location>
        <begin position="28"/>
        <end position="139"/>
    </location>
</feature>
<dbReference type="GO" id="GO:0016020">
    <property type="term" value="C:membrane"/>
    <property type="evidence" value="ECO:0007669"/>
    <property type="project" value="UniProtKB-SubCell"/>
</dbReference>
<proteinExistence type="predicted"/>
<feature type="transmembrane region" description="Helical" evidence="5">
    <location>
        <begin position="28"/>
        <end position="49"/>
    </location>
</feature>
<feature type="transmembrane region" description="Helical" evidence="5">
    <location>
        <begin position="114"/>
        <end position="134"/>
    </location>
</feature>
<organism evidence="7 8">
    <name type="scientific">Williamsoniiplasma lucivorax</name>
    <dbReference type="NCBI Taxonomy" id="209274"/>
    <lineage>
        <taxon>Bacteria</taxon>
        <taxon>Bacillati</taxon>
        <taxon>Mycoplasmatota</taxon>
        <taxon>Mollicutes</taxon>
        <taxon>Entomoplasmatales</taxon>
        <taxon>Williamsoniiplasma</taxon>
    </lineage>
</organism>
<evidence type="ECO:0000256" key="1">
    <source>
        <dbReference type="ARBA" id="ARBA00004141"/>
    </source>
</evidence>
<evidence type="ECO:0000313" key="8">
    <source>
        <dbReference type="Proteomes" id="UP000237865"/>
    </source>
</evidence>
<keyword evidence="4 5" id="KW-0472">Membrane</keyword>
<keyword evidence="2 5" id="KW-0812">Transmembrane</keyword>
<keyword evidence="3 5" id="KW-1133">Transmembrane helix</keyword>
<evidence type="ECO:0000256" key="3">
    <source>
        <dbReference type="ARBA" id="ARBA00022989"/>
    </source>
</evidence>
<protein>
    <recommendedName>
        <fullName evidence="6">RDD domain-containing protein</fullName>
    </recommendedName>
</protein>
<evidence type="ECO:0000256" key="2">
    <source>
        <dbReference type="ARBA" id="ARBA00022692"/>
    </source>
</evidence>
<evidence type="ECO:0000256" key="5">
    <source>
        <dbReference type="SAM" id="Phobius"/>
    </source>
</evidence>